<sequence>MNDIPLSGATIAFDKLSSIKTNVNGYFEKDVCYNWSGRATVSFENYIFEPDFIEFSTVTNNIQNQNFIVPTSTIIGFVKDNLNNPFINATIQFDNWKTVNTDENGFYQIDIFNEWLGNANISYKDYIFDPPNISFDSIGQDLSNQNFSISVYTVSGFVKDLTGNPISGIEIIFSDEGGKTFTNSQGYYCHNVYHNWSGTVIAQGKGFKYSPQGIRYNNVSKHYPNQQYVGSKLSVSGYCLNSSSKPIKEVEITMLPDQLTTSSDNYGFYSFDIDYLWTGRLKAIKSGYSFKPNNREFQSIENSIGNQNFIGDIDTYSVTGTIFDQTSKPIDNVQLYVNEEIQNSVQTDSNGTFEIIVHSDWTGIITPEKQGYLFNPAFRSYENITENHTHQNFTGIYSEVNNTPNWSINVSQFLYQGMITAIVKDQMDNVLQSDNDMLAAFVDGKCRGMITPSPVANGKRFFLQVWSDKNSEKMTINFFDSKKNVIYTQVSPDIDFVPNLELGMISAPYVFTIKKGLHIPDANRDGEVNLIDVINVLQFITDFK</sequence>
<comment type="caution">
    <text evidence="1">The sequence shown here is derived from an EMBL/GenBank/DDBJ whole genome shotgun (WGS) entry which is preliminary data.</text>
</comment>
<gene>
    <name evidence="1" type="ORF">OMM_04145</name>
</gene>
<reference evidence="2" key="1">
    <citation type="submission" date="2012-11" db="EMBL/GenBank/DDBJ databases">
        <authorList>
            <person name="Lucero-Rivera Y.E."/>
            <person name="Tovar-Ramirez D."/>
        </authorList>
    </citation>
    <scope>NUCLEOTIDE SEQUENCE [LARGE SCALE GENOMIC DNA]</scope>
    <source>
        <strain evidence="2">Araruama</strain>
    </source>
</reference>
<dbReference type="EMBL" id="ATBP01000735">
    <property type="protein sequence ID" value="ETR69112.1"/>
    <property type="molecule type" value="Genomic_DNA"/>
</dbReference>
<dbReference type="InterPro" id="IPR008969">
    <property type="entry name" value="CarboxyPept-like_regulatory"/>
</dbReference>
<proteinExistence type="predicted"/>
<name>A0A1V1P2K3_9BACT</name>
<dbReference type="InterPro" id="IPR018247">
    <property type="entry name" value="EF_Hand_1_Ca_BS"/>
</dbReference>
<evidence type="ECO:0000313" key="2">
    <source>
        <dbReference type="Proteomes" id="UP000189670"/>
    </source>
</evidence>
<evidence type="ECO:0008006" key="3">
    <source>
        <dbReference type="Google" id="ProtNLM"/>
    </source>
</evidence>
<evidence type="ECO:0000313" key="1">
    <source>
        <dbReference type="EMBL" id="ETR69112.1"/>
    </source>
</evidence>
<accession>A0A1V1P2K3</accession>
<protein>
    <recommendedName>
        <fullName evidence="3">Dockerin domain-containing protein</fullName>
    </recommendedName>
</protein>
<dbReference type="Proteomes" id="UP000189670">
    <property type="component" value="Unassembled WGS sequence"/>
</dbReference>
<dbReference type="PROSITE" id="PS00018">
    <property type="entry name" value="EF_HAND_1"/>
    <property type="match status" value="1"/>
</dbReference>
<dbReference type="SUPFAM" id="SSF49464">
    <property type="entry name" value="Carboxypeptidase regulatory domain-like"/>
    <property type="match status" value="3"/>
</dbReference>
<dbReference type="AlphaFoldDB" id="A0A1V1P2K3"/>
<organism evidence="1 2">
    <name type="scientific">Candidatus Magnetoglobus multicellularis str. Araruama</name>
    <dbReference type="NCBI Taxonomy" id="890399"/>
    <lineage>
        <taxon>Bacteria</taxon>
        <taxon>Pseudomonadati</taxon>
        <taxon>Thermodesulfobacteriota</taxon>
        <taxon>Desulfobacteria</taxon>
        <taxon>Desulfobacterales</taxon>
        <taxon>Desulfobacteraceae</taxon>
        <taxon>Candidatus Magnetoglobus</taxon>
    </lineage>
</organism>
<dbReference type="Gene3D" id="2.60.40.1120">
    <property type="entry name" value="Carboxypeptidase-like, regulatory domain"/>
    <property type="match status" value="2"/>
</dbReference>